<evidence type="ECO:0000313" key="1">
    <source>
        <dbReference type="EMBL" id="ORW63473.1"/>
    </source>
</evidence>
<proteinExistence type="predicted"/>
<keyword evidence="2" id="KW-1185">Reference proteome</keyword>
<reference evidence="1 2" key="1">
    <citation type="submission" date="2016-01" db="EMBL/GenBank/DDBJ databases">
        <title>The new phylogeny of the genus Mycobacterium.</title>
        <authorList>
            <person name="Tarcisio F."/>
            <person name="Conor M."/>
            <person name="Antonella G."/>
            <person name="Elisabetta G."/>
            <person name="Giulia F.S."/>
            <person name="Sara T."/>
            <person name="Anna F."/>
            <person name="Clotilde B."/>
            <person name="Roberto B."/>
            <person name="Veronica D.S."/>
            <person name="Fabio R."/>
            <person name="Monica P."/>
            <person name="Olivier J."/>
            <person name="Enrico T."/>
            <person name="Nicola S."/>
        </authorList>
    </citation>
    <scope>NUCLEOTIDE SEQUENCE [LARGE SCALE GENOMIC DNA]</scope>
    <source>
        <strain evidence="1 2">DSM 45176</strain>
    </source>
</reference>
<gene>
    <name evidence="1" type="ORF">AWC22_03275</name>
</gene>
<organism evidence="1 2">
    <name type="scientific">Mycobacterium riyadhense</name>
    <dbReference type="NCBI Taxonomy" id="486698"/>
    <lineage>
        <taxon>Bacteria</taxon>
        <taxon>Bacillati</taxon>
        <taxon>Actinomycetota</taxon>
        <taxon>Actinomycetes</taxon>
        <taxon>Mycobacteriales</taxon>
        <taxon>Mycobacteriaceae</taxon>
        <taxon>Mycobacterium</taxon>
    </lineage>
</organism>
<dbReference type="AlphaFoldDB" id="A0A1X2BIH3"/>
<comment type="caution">
    <text evidence="1">The sequence shown here is derived from an EMBL/GenBank/DDBJ whole genome shotgun (WGS) entry which is preliminary data.</text>
</comment>
<sequence length="91" mass="10281">MGVSPSIDVSNLSPVERTALLTRYARALDSRWPRVAESWNPRLTLVEEASLAHAPEVELFPGWIRLATKVFAKFKAGARKARILRYRFATV</sequence>
<dbReference type="STRING" id="486698.AWC22_03275"/>
<evidence type="ECO:0000313" key="2">
    <source>
        <dbReference type="Proteomes" id="UP000193087"/>
    </source>
</evidence>
<name>A0A1X2BIH3_9MYCO</name>
<dbReference type="EMBL" id="LQPQ01000210">
    <property type="protein sequence ID" value="ORW63473.1"/>
    <property type="molecule type" value="Genomic_DNA"/>
</dbReference>
<dbReference type="Proteomes" id="UP000193087">
    <property type="component" value="Unassembled WGS sequence"/>
</dbReference>
<protein>
    <submittedName>
        <fullName evidence="1">Uncharacterized protein</fullName>
    </submittedName>
</protein>
<accession>A0A1X2BIH3</accession>